<evidence type="ECO:0000256" key="11">
    <source>
        <dbReference type="SAM" id="Phobius"/>
    </source>
</evidence>
<evidence type="ECO:0000256" key="5">
    <source>
        <dbReference type="ARBA" id="ARBA00022989"/>
    </source>
</evidence>
<dbReference type="PANTHER" id="PTHR24248:SF200">
    <property type="entry name" value="5-HYDROXYTRYPTAMINE RECEPTOR 1B-LIKE ISOFORM X1"/>
    <property type="match status" value="1"/>
</dbReference>
<name>A0AAV6V7I7_9ARAC</name>
<dbReference type="CDD" id="cd15331">
    <property type="entry name" value="7tmA_5-HT1A_invertebrates"/>
    <property type="match status" value="1"/>
</dbReference>
<dbReference type="GO" id="GO:0005886">
    <property type="term" value="C:plasma membrane"/>
    <property type="evidence" value="ECO:0007669"/>
    <property type="project" value="UniProtKB-SubCell"/>
</dbReference>
<feature type="transmembrane region" description="Helical" evidence="11">
    <location>
        <begin position="192"/>
        <end position="218"/>
    </location>
</feature>
<dbReference type="GO" id="GO:0004930">
    <property type="term" value="F:G protein-coupled receptor activity"/>
    <property type="evidence" value="ECO:0007669"/>
    <property type="project" value="UniProtKB-KW"/>
</dbReference>
<evidence type="ECO:0000256" key="6">
    <source>
        <dbReference type="ARBA" id="ARBA00023040"/>
    </source>
</evidence>
<evidence type="ECO:0000256" key="2">
    <source>
        <dbReference type="ARBA" id="ARBA00010663"/>
    </source>
</evidence>
<feature type="transmembrane region" description="Helical" evidence="11">
    <location>
        <begin position="149"/>
        <end position="172"/>
    </location>
</feature>
<dbReference type="GO" id="GO:0071880">
    <property type="term" value="P:adenylate cyclase-activating adrenergic receptor signaling pathway"/>
    <property type="evidence" value="ECO:0007669"/>
    <property type="project" value="TreeGrafter"/>
</dbReference>
<dbReference type="Pfam" id="PF00001">
    <property type="entry name" value="7tm_1"/>
    <property type="match status" value="1"/>
</dbReference>
<comment type="similarity">
    <text evidence="2 10">Belongs to the G-protein coupled receptor 1 family.</text>
</comment>
<evidence type="ECO:0000259" key="12">
    <source>
        <dbReference type="PROSITE" id="PS50262"/>
    </source>
</evidence>
<evidence type="ECO:0000256" key="10">
    <source>
        <dbReference type="RuleBase" id="RU000688"/>
    </source>
</evidence>
<proteinExistence type="inferred from homology"/>
<dbReference type="AlphaFoldDB" id="A0AAV6V7I7"/>
<keyword evidence="5 11" id="KW-1133">Transmembrane helix</keyword>
<dbReference type="InterPro" id="IPR000276">
    <property type="entry name" value="GPCR_Rhodpsn"/>
</dbReference>
<keyword evidence="9 10" id="KW-0807">Transducer</keyword>
<protein>
    <recommendedName>
        <fullName evidence="12">G-protein coupled receptors family 1 profile domain-containing protein</fullName>
    </recommendedName>
</protein>
<evidence type="ECO:0000256" key="8">
    <source>
        <dbReference type="ARBA" id="ARBA00023170"/>
    </source>
</evidence>
<feature type="domain" description="G-protein coupled receptors family 1 profile" evidence="12">
    <location>
        <begin position="49"/>
        <end position="327"/>
    </location>
</feature>
<dbReference type="PROSITE" id="PS00237">
    <property type="entry name" value="G_PROTEIN_RECEP_F1_1"/>
    <property type="match status" value="1"/>
</dbReference>
<evidence type="ECO:0000313" key="13">
    <source>
        <dbReference type="EMBL" id="KAG8191870.1"/>
    </source>
</evidence>
<evidence type="ECO:0000256" key="4">
    <source>
        <dbReference type="ARBA" id="ARBA00022692"/>
    </source>
</evidence>
<dbReference type="GO" id="GO:0043410">
    <property type="term" value="P:positive regulation of MAPK cascade"/>
    <property type="evidence" value="ECO:0007669"/>
    <property type="project" value="TreeGrafter"/>
</dbReference>
<comment type="caution">
    <text evidence="13">The sequence shown here is derived from an EMBL/GenBank/DDBJ whole genome shotgun (WGS) entry which is preliminary data.</text>
</comment>
<dbReference type="InterPro" id="IPR017452">
    <property type="entry name" value="GPCR_Rhodpsn_7TM"/>
</dbReference>
<evidence type="ECO:0000256" key="7">
    <source>
        <dbReference type="ARBA" id="ARBA00023136"/>
    </source>
</evidence>
<dbReference type="SMART" id="SM01381">
    <property type="entry name" value="7TM_GPCR_Srsx"/>
    <property type="match status" value="1"/>
</dbReference>
<accession>A0AAV6V7I7</accession>
<feature type="transmembrane region" description="Helical" evidence="11">
    <location>
        <begin position="275"/>
        <end position="296"/>
    </location>
</feature>
<evidence type="ECO:0000256" key="9">
    <source>
        <dbReference type="ARBA" id="ARBA00023224"/>
    </source>
</evidence>
<dbReference type="SUPFAM" id="SSF81321">
    <property type="entry name" value="Family A G protein-coupled receptor-like"/>
    <property type="match status" value="1"/>
</dbReference>
<evidence type="ECO:0000256" key="3">
    <source>
        <dbReference type="ARBA" id="ARBA00022475"/>
    </source>
</evidence>
<sequence>MDSPSYEITNDLNNWTNISVSPHDTHINIGYLLCISLLLCIVILVTVIGNVLVLAAIIREINLQTLSNHLVFSLAVADLLVALLVMPLGAQYEVLGNHWILGPTLCEVWTFVDVMCCTSSILHLVAIAVDRYRAVTSVDYVQQRNCRKVFMMIGVVWGMGFLVSFGPVLGWKDEKFLERIHVEGRCLVSQDAGYQIFATCSSFYVPLVAILALYWRIWRVVRKRIRRRTGFIRPVAPPLLVCETSLIGSSNLNSSVASKKSRLEQKREVRAAKTLVIITGVFVACWLPFFAGALLTALCPSWQPPDSLFSLFLWLGYLNSTLNPVIYTMFSPDFRKAFAKMVLGNRRNQVVVSKSVTKLPCVYSADTVF</sequence>
<dbReference type="PANTHER" id="PTHR24248">
    <property type="entry name" value="ADRENERGIC RECEPTOR-RELATED G-PROTEIN COUPLED RECEPTOR"/>
    <property type="match status" value="1"/>
</dbReference>
<dbReference type="Gene3D" id="1.20.1070.10">
    <property type="entry name" value="Rhodopsin 7-helix transmembrane proteins"/>
    <property type="match status" value="1"/>
</dbReference>
<keyword evidence="8 10" id="KW-0675">Receptor</keyword>
<evidence type="ECO:0000256" key="1">
    <source>
        <dbReference type="ARBA" id="ARBA00004651"/>
    </source>
</evidence>
<organism evidence="13 14">
    <name type="scientific">Oedothorax gibbosus</name>
    <dbReference type="NCBI Taxonomy" id="931172"/>
    <lineage>
        <taxon>Eukaryota</taxon>
        <taxon>Metazoa</taxon>
        <taxon>Ecdysozoa</taxon>
        <taxon>Arthropoda</taxon>
        <taxon>Chelicerata</taxon>
        <taxon>Arachnida</taxon>
        <taxon>Araneae</taxon>
        <taxon>Araneomorphae</taxon>
        <taxon>Entelegynae</taxon>
        <taxon>Araneoidea</taxon>
        <taxon>Linyphiidae</taxon>
        <taxon>Erigoninae</taxon>
        <taxon>Oedothorax</taxon>
    </lineage>
</organism>
<evidence type="ECO:0000313" key="14">
    <source>
        <dbReference type="Proteomes" id="UP000827092"/>
    </source>
</evidence>
<keyword evidence="14" id="KW-1185">Reference proteome</keyword>
<reference evidence="13 14" key="1">
    <citation type="journal article" date="2022" name="Nat. Ecol. Evol.">
        <title>A masculinizing supergene underlies an exaggerated male reproductive morph in a spider.</title>
        <authorList>
            <person name="Hendrickx F."/>
            <person name="De Corte Z."/>
            <person name="Sonet G."/>
            <person name="Van Belleghem S.M."/>
            <person name="Kostlbacher S."/>
            <person name="Vangestel C."/>
        </authorList>
    </citation>
    <scope>NUCLEOTIDE SEQUENCE [LARGE SCALE GENOMIC DNA]</scope>
    <source>
        <strain evidence="13">W744_W776</strain>
    </source>
</reference>
<keyword evidence="4 10" id="KW-0812">Transmembrane</keyword>
<dbReference type="Proteomes" id="UP000827092">
    <property type="component" value="Unassembled WGS sequence"/>
</dbReference>
<dbReference type="EMBL" id="JAFNEN010000150">
    <property type="protein sequence ID" value="KAG8191870.1"/>
    <property type="molecule type" value="Genomic_DNA"/>
</dbReference>
<dbReference type="PRINTS" id="PR00237">
    <property type="entry name" value="GPCRRHODOPSN"/>
</dbReference>
<feature type="transmembrane region" description="Helical" evidence="11">
    <location>
        <begin position="70"/>
        <end position="88"/>
    </location>
</feature>
<feature type="transmembrane region" description="Helical" evidence="11">
    <location>
        <begin position="308"/>
        <end position="330"/>
    </location>
</feature>
<gene>
    <name evidence="13" type="ORF">JTE90_019805</name>
</gene>
<feature type="transmembrane region" description="Helical" evidence="11">
    <location>
        <begin position="108"/>
        <end position="129"/>
    </location>
</feature>
<keyword evidence="6 10" id="KW-0297">G-protein coupled receptor</keyword>
<keyword evidence="7 11" id="KW-0472">Membrane</keyword>
<keyword evidence="3" id="KW-1003">Cell membrane</keyword>
<dbReference type="FunFam" id="1.20.1070.10:FF:000375">
    <property type="entry name" value="5-hydroxytryptamine (serotonin) receptor 1Fa"/>
    <property type="match status" value="1"/>
</dbReference>
<dbReference type="PROSITE" id="PS50262">
    <property type="entry name" value="G_PROTEIN_RECEP_F1_2"/>
    <property type="match status" value="1"/>
</dbReference>
<feature type="transmembrane region" description="Helical" evidence="11">
    <location>
        <begin position="29"/>
        <end position="58"/>
    </location>
</feature>
<comment type="subcellular location">
    <subcellularLocation>
        <location evidence="1">Cell membrane</location>
        <topology evidence="1">Multi-pass membrane protein</topology>
    </subcellularLocation>
</comment>